<dbReference type="OrthoDB" id="6287725at2759"/>
<feature type="domain" description="Cell morphogenesis protein N-terminal" evidence="1">
    <location>
        <begin position="371"/>
        <end position="510"/>
    </location>
</feature>
<comment type="caution">
    <text evidence="2">The sequence shown here is derived from an EMBL/GenBank/DDBJ whole genome shotgun (WGS) entry which is preliminary data.</text>
</comment>
<dbReference type="GO" id="GO:0000902">
    <property type="term" value="P:cell morphogenesis"/>
    <property type="evidence" value="ECO:0007669"/>
    <property type="project" value="InterPro"/>
</dbReference>
<dbReference type="Pfam" id="PF14222">
    <property type="entry name" value="MOR2-PAG1_N"/>
    <property type="match status" value="2"/>
</dbReference>
<gene>
    <name evidence="2" type="ORF">Cgig2_018583</name>
</gene>
<name>A0A9Q1KLU3_9CARY</name>
<dbReference type="PANTHER" id="PTHR12295:SF30">
    <property type="entry name" value="PROTEIN FURRY"/>
    <property type="match status" value="1"/>
</dbReference>
<dbReference type="GO" id="GO:0030427">
    <property type="term" value="C:site of polarized growth"/>
    <property type="evidence" value="ECO:0007669"/>
    <property type="project" value="TreeGrafter"/>
</dbReference>
<organism evidence="2 3">
    <name type="scientific">Carnegiea gigantea</name>
    <dbReference type="NCBI Taxonomy" id="171969"/>
    <lineage>
        <taxon>Eukaryota</taxon>
        <taxon>Viridiplantae</taxon>
        <taxon>Streptophyta</taxon>
        <taxon>Embryophyta</taxon>
        <taxon>Tracheophyta</taxon>
        <taxon>Spermatophyta</taxon>
        <taxon>Magnoliopsida</taxon>
        <taxon>eudicotyledons</taxon>
        <taxon>Gunneridae</taxon>
        <taxon>Pentapetalae</taxon>
        <taxon>Caryophyllales</taxon>
        <taxon>Cactineae</taxon>
        <taxon>Cactaceae</taxon>
        <taxon>Cactoideae</taxon>
        <taxon>Echinocereeae</taxon>
        <taxon>Carnegiea</taxon>
    </lineage>
</organism>
<protein>
    <recommendedName>
        <fullName evidence="1">Cell morphogenesis protein N-terminal domain-containing protein</fullName>
    </recommendedName>
</protein>
<dbReference type="InterPro" id="IPR039867">
    <property type="entry name" value="Furry/Tao3/Mor2"/>
</dbReference>
<evidence type="ECO:0000313" key="3">
    <source>
        <dbReference type="Proteomes" id="UP001153076"/>
    </source>
</evidence>
<accession>A0A9Q1KLU3</accession>
<dbReference type="GO" id="GO:0005938">
    <property type="term" value="C:cell cortex"/>
    <property type="evidence" value="ECO:0007669"/>
    <property type="project" value="TreeGrafter"/>
</dbReference>
<dbReference type="AlphaFoldDB" id="A0A9Q1KLU3"/>
<dbReference type="Proteomes" id="UP001153076">
    <property type="component" value="Unassembled WGS sequence"/>
</dbReference>
<evidence type="ECO:0000259" key="1">
    <source>
        <dbReference type="Pfam" id="PF14222"/>
    </source>
</evidence>
<proteinExistence type="predicted"/>
<dbReference type="EMBL" id="JAKOGI010000075">
    <property type="protein sequence ID" value="KAJ8445642.1"/>
    <property type="molecule type" value="Genomic_DNA"/>
</dbReference>
<dbReference type="InterPro" id="IPR025614">
    <property type="entry name" value="Cell_morpho_N"/>
</dbReference>
<keyword evidence="3" id="KW-1185">Reference proteome</keyword>
<sequence length="563" mass="63156">MELTLCSEKLWSGLENFVFDWLINADRVVSQVEYPSLVDLRRLLLDHVAQLLGALSRIRILATREWITGYGRIRHAMAISYSRFTKRLAPYHLQLLLCKEPWTLLQLYELLELISLRVDYHDIIPEQGWKTLRDASIKVEAKIILSAGIASVVLNCPEKKSFVEGSSGERRDLLNQVILELPAVLYKGLWPLLLFNSCFVGLLLDEHSVILANDVAVGIDFVTERFFMELNTRRTDTSVARSETLNIINGMRYLKLGAKTKGALNASATFVAKAHPLNRSPHKRKSELHHALCHMLTNILAPLADGGRNQWPPSGVQAALHLWLPDVSVPTGFSAPANFPVTGIFPESCRLTVSTSLLRGHPGGGVGLVFNSGYPLVTLLLCLGEPQKFHTGFAPHMEQLYKLLKDKKHSLMALDCLHRAMRFYLSVYAPDQPPNRVWDYLDSVTSQLLTVLRKGMLAQDIQYDKLVEFCVTIAESNLDFAMNHMILELLRQDSSNEAKVIGLRALHKIVVSPSSEYVVHDIGHYIPKVKAAIEFILRLCHRTFGQALLTSSRTAIGDSLLLS</sequence>
<dbReference type="PANTHER" id="PTHR12295">
    <property type="entry name" value="FURRY-RELATED"/>
    <property type="match status" value="1"/>
</dbReference>
<feature type="domain" description="Cell morphogenesis protein N-terminal" evidence="1">
    <location>
        <begin position="222"/>
        <end position="309"/>
    </location>
</feature>
<reference evidence="2" key="1">
    <citation type="submission" date="2022-04" db="EMBL/GenBank/DDBJ databases">
        <title>Carnegiea gigantea Genome sequencing and assembly v2.</title>
        <authorList>
            <person name="Copetti D."/>
            <person name="Sanderson M.J."/>
            <person name="Burquez A."/>
            <person name="Wojciechowski M.F."/>
        </authorList>
    </citation>
    <scope>NUCLEOTIDE SEQUENCE</scope>
    <source>
        <strain evidence="2">SGP5-SGP5p</strain>
        <tissue evidence="2">Aerial part</tissue>
    </source>
</reference>
<evidence type="ECO:0000313" key="2">
    <source>
        <dbReference type="EMBL" id="KAJ8445642.1"/>
    </source>
</evidence>